<keyword evidence="7" id="KW-0223">Dioxygenase</keyword>
<dbReference type="PRINTS" id="PR00368">
    <property type="entry name" value="FADPNR"/>
</dbReference>
<keyword evidence="3" id="KW-0274">FAD</keyword>
<dbReference type="Pfam" id="PF07992">
    <property type="entry name" value="Pyr_redox_2"/>
    <property type="match status" value="1"/>
</dbReference>
<sequence length="412" mass="43291">MTAPIVVIGGGPAASAACGALREEGYDGPLVVCSAEHVAPYERPPLSKDLLTGQATAADLALRADDWYAANDIDLRLGTPVVALSNGTHEVELAGGERLAYDKVLLATGGSPRRLPDDHSDRVLYLRDLGDSHELGKRIRSGEPLVVLGGGFIGCEVAASARGSGAEVTVLEMDELPMRRGVGDAIAAAMAQVHRENGVVLRTGERVDVVESSSEGVRIRAAGGDLECATLLVAVGLVPNTAVLRGTGIDLDPASGGVAVDGFCRSSDPDVFAAGDVAAHDHPGYGRIRVEHHDNAIKQGAAAARAMLGVLSEPYAEPHWFWSDQFEHNLQSVGRSGPGDQQVVRGSIEERRFAQFSLHRGRVRSVIALDRGRDMMWAKKLVASGMTVDPGQLADDSVPLKQLVKSGGGAEQ</sequence>
<feature type="domain" description="Reductase C-terminal" evidence="6">
    <location>
        <begin position="320"/>
        <end position="404"/>
    </location>
</feature>
<comment type="caution">
    <text evidence="7">The sequence shown here is derived from an EMBL/GenBank/DDBJ whole genome shotgun (WGS) entry which is preliminary data.</text>
</comment>
<dbReference type="PANTHER" id="PTHR43557">
    <property type="entry name" value="APOPTOSIS-INDUCING FACTOR 1"/>
    <property type="match status" value="1"/>
</dbReference>
<dbReference type="OrthoDB" id="4475657at2"/>
<evidence type="ECO:0000256" key="2">
    <source>
        <dbReference type="ARBA" id="ARBA00022630"/>
    </source>
</evidence>
<keyword evidence="2" id="KW-0285">Flavoprotein</keyword>
<dbReference type="PRINTS" id="PR00411">
    <property type="entry name" value="PNDRDTASEI"/>
</dbReference>
<dbReference type="Gene3D" id="3.50.50.60">
    <property type="entry name" value="FAD/NAD(P)-binding domain"/>
    <property type="match status" value="2"/>
</dbReference>
<dbReference type="Gene3D" id="3.30.390.30">
    <property type="match status" value="1"/>
</dbReference>
<accession>A0A4R1I207</accession>
<dbReference type="GO" id="GO:0016651">
    <property type="term" value="F:oxidoreductase activity, acting on NAD(P)H"/>
    <property type="evidence" value="ECO:0007669"/>
    <property type="project" value="TreeGrafter"/>
</dbReference>
<evidence type="ECO:0000256" key="4">
    <source>
        <dbReference type="ARBA" id="ARBA00023002"/>
    </source>
</evidence>
<dbReference type="EMBL" id="SMFZ01000001">
    <property type="protein sequence ID" value="TCK27625.1"/>
    <property type="molecule type" value="Genomic_DNA"/>
</dbReference>
<keyword evidence="8" id="KW-1185">Reference proteome</keyword>
<dbReference type="InterPro" id="IPR050446">
    <property type="entry name" value="FAD-oxidoreductase/Apoptosis"/>
</dbReference>
<dbReference type="Pfam" id="PF14759">
    <property type="entry name" value="Reductase_C"/>
    <property type="match status" value="1"/>
</dbReference>
<keyword evidence="4" id="KW-0560">Oxidoreductase</keyword>
<dbReference type="RefSeq" id="WP_132426666.1">
    <property type="nucleotide sequence ID" value="NZ_SMFZ01000001.1"/>
</dbReference>
<proteinExistence type="predicted"/>
<dbReference type="SUPFAM" id="SSF55424">
    <property type="entry name" value="FAD/NAD-linked reductases, dimerisation (C-terminal) domain"/>
    <property type="match status" value="1"/>
</dbReference>
<protein>
    <submittedName>
        <fullName evidence="7">3-phenylpropionate/trans-cinnamate dioxygenase ferredoxin reductase subunit</fullName>
    </submittedName>
</protein>
<evidence type="ECO:0000256" key="3">
    <source>
        <dbReference type="ARBA" id="ARBA00022827"/>
    </source>
</evidence>
<dbReference type="InterPro" id="IPR036188">
    <property type="entry name" value="FAD/NAD-bd_sf"/>
</dbReference>
<organism evidence="7 8">
    <name type="scientific">Pseudonocardia endophytica</name>
    <dbReference type="NCBI Taxonomy" id="401976"/>
    <lineage>
        <taxon>Bacteria</taxon>
        <taxon>Bacillati</taxon>
        <taxon>Actinomycetota</taxon>
        <taxon>Actinomycetes</taxon>
        <taxon>Pseudonocardiales</taxon>
        <taxon>Pseudonocardiaceae</taxon>
        <taxon>Pseudonocardia</taxon>
    </lineage>
</organism>
<gene>
    <name evidence="7" type="ORF">EV378_3497</name>
</gene>
<evidence type="ECO:0000313" key="7">
    <source>
        <dbReference type="EMBL" id="TCK27625.1"/>
    </source>
</evidence>
<dbReference type="Proteomes" id="UP000295560">
    <property type="component" value="Unassembled WGS sequence"/>
</dbReference>
<dbReference type="GO" id="GO:0051213">
    <property type="term" value="F:dioxygenase activity"/>
    <property type="evidence" value="ECO:0007669"/>
    <property type="project" value="UniProtKB-KW"/>
</dbReference>
<evidence type="ECO:0000259" key="5">
    <source>
        <dbReference type="Pfam" id="PF07992"/>
    </source>
</evidence>
<dbReference type="InterPro" id="IPR023753">
    <property type="entry name" value="FAD/NAD-binding_dom"/>
</dbReference>
<feature type="domain" description="FAD/NAD(P)-binding" evidence="5">
    <location>
        <begin position="5"/>
        <end position="300"/>
    </location>
</feature>
<dbReference type="AlphaFoldDB" id="A0A4R1I207"/>
<comment type="cofactor">
    <cofactor evidence="1">
        <name>FAD</name>
        <dbReference type="ChEBI" id="CHEBI:57692"/>
    </cofactor>
</comment>
<dbReference type="InterPro" id="IPR028202">
    <property type="entry name" value="Reductase_C"/>
</dbReference>
<dbReference type="GO" id="GO:0005737">
    <property type="term" value="C:cytoplasm"/>
    <property type="evidence" value="ECO:0007669"/>
    <property type="project" value="TreeGrafter"/>
</dbReference>
<name>A0A4R1I207_PSEEN</name>
<dbReference type="SUPFAM" id="SSF51905">
    <property type="entry name" value="FAD/NAD(P)-binding domain"/>
    <property type="match status" value="2"/>
</dbReference>
<dbReference type="InterPro" id="IPR016156">
    <property type="entry name" value="FAD/NAD-linked_Rdtase_dimer_sf"/>
</dbReference>
<evidence type="ECO:0000259" key="6">
    <source>
        <dbReference type="Pfam" id="PF14759"/>
    </source>
</evidence>
<dbReference type="PANTHER" id="PTHR43557:SF2">
    <property type="entry name" value="RIESKE DOMAIN-CONTAINING PROTEIN-RELATED"/>
    <property type="match status" value="1"/>
</dbReference>
<evidence type="ECO:0000313" key="8">
    <source>
        <dbReference type="Proteomes" id="UP000295560"/>
    </source>
</evidence>
<reference evidence="7 8" key="1">
    <citation type="submission" date="2019-03" db="EMBL/GenBank/DDBJ databases">
        <title>Sequencing the genomes of 1000 actinobacteria strains.</title>
        <authorList>
            <person name="Klenk H.-P."/>
        </authorList>
    </citation>
    <scope>NUCLEOTIDE SEQUENCE [LARGE SCALE GENOMIC DNA]</scope>
    <source>
        <strain evidence="7 8">DSM 44969</strain>
    </source>
</reference>
<evidence type="ECO:0000256" key="1">
    <source>
        <dbReference type="ARBA" id="ARBA00001974"/>
    </source>
</evidence>